<evidence type="ECO:0000313" key="1">
    <source>
        <dbReference type="EMBL" id="RHZ69467.1"/>
    </source>
</evidence>
<gene>
    <name evidence="1" type="ORF">Glove_283g108</name>
</gene>
<proteinExistence type="predicted"/>
<dbReference type="Proteomes" id="UP000266861">
    <property type="component" value="Unassembled WGS sequence"/>
</dbReference>
<accession>A0A397I3D8</accession>
<dbReference type="EMBL" id="PQFF01000259">
    <property type="protein sequence ID" value="RHZ69467.1"/>
    <property type="molecule type" value="Genomic_DNA"/>
</dbReference>
<protein>
    <submittedName>
        <fullName evidence="1">Uncharacterized protein</fullName>
    </submittedName>
</protein>
<comment type="caution">
    <text evidence="1">The sequence shown here is derived from an EMBL/GenBank/DDBJ whole genome shotgun (WGS) entry which is preliminary data.</text>
</comment>
<evidence type="ECO:0000313" key="2">
    <source>
        <dbReference type="Proteomes" id="UP000266861"/>
    </source>
</evidence>
<organism evidence="1 2">
    <name type="scientific">Diversispora epigaea</name>
    <dbReference type="NCBI Taxonomy" id="1348612"/>
    <lineage>
        <taxon>Eukaryota</taxon>
        <taxon>Fungi</taxon>
        <taxon>Fungi incertae sedis</taxon>
        <taxon>Mucoromycota</taxon>
        <taxon>Glomeromycotina</taxon>
        <taxon>Glomeromycetes</taxon>
        <taxon>Diversisporales</taxon>
        <taxon>Diversisporaceae</taxon>
        <taxon>Diversispora</taxon>
    </lineage>
</organism>
<name>A0A397I3D8_9GLOM</name>
<dbReference type="OrthoDB" id="2420146at2759"/>
<keyword evidence="2" id="KW-1185">Reference proteome</keyword>
<sequence>MNLSNESLIRMEQRSWYSVQTSTLITPNLVSLPKIYYQSLLSSQQDIMDLDQPRIIKDEKRLKTRKIRMYLALEEKKRLFHKRETILGEKDTKENTNRRRIDHRPFQYWREIGIEMEERLRFENHHVTKVPLVSNIVNITMNRLGHFYICVPVPLDVIDNQEDVKGKKDKSLSGVTETLTGFLNYQKKYDNLQSDKDQALGRSNKRKRYRLGIKMRRIVKKIRNLVDEFHWLAGYARVMRSHCYQNLNLQTWS</sequence>
<dbReference type="AlphaFoldDB" id="A0A397I3D8"/>
<reference evidence="1 2" key="1">
    <citation type="submission" date="2018-08" db="EMBL/GenBank/DDBJ databases">
        <title>Genome and evolution of the arbuscular mycorrhizal fungus Diversispora epigaea (formerly Glomus versiforme) and its bacterial endosymbionts.</title>
        <authorList>
            <person name="Sun X."/>
            <person name="Fei Z."/>
            <person name="Harrison M."/>
        </authorList>
    </citation>
    <scope>NUCLEOTIDE SEQUENCE [LARGE SCALE GENOMIC DNA]</scope>
    <source>
        <strain evidence="1 2">IT104</strain>
    </source>
</reference>